<sequence>MKDRELRFVAASKHSRLHPIRTLKSVPSSPIEKELDTKSPFDLRRVLSGGQRTSNIRFASNRSSYHYTAPFQYQQQYYPQHNQLVPPHTAPPAFHSYSTLGVDIAVEALRRRQRIYRTSSTGAPFPAAIPLNSTTFHPLSQRKRFLSASCVDQRLIERPQRALTIAMGHWDTLRAHLKTPKHSTASSLGPPTANTQQCLGFETVVPKGSIASTFSCPAQAVTIATTGLTGTIIATQGGGQSGGLSASPAVTSTPSQQLQHPFPAPKSKFKMAHESFRARMLQEMQDQEAVFMTKKRTADSKSSEFKGGELHSSSPSPPSNFQLPNQQTNKNTIDSGDFNKYTAQSYTIRNGVEIFGEREMFLQKQLLFLVVLLLAFSLVKGVTENKNKSEIKNETTTKVIQTSTGGYDDNEKADYGDLAAELAKLVEEEDELNKKKNALSSENGNKNSTGKPYIQKDKSKKYLEEDKGKYEERNSRNKYENSDETHESESGSSSDEDLDEDNLERLPGPSPHNEGISRRRVEKEKGGEDEEEEEKEQENSNDKEERKKKRNTKYNPKDESEEDISFDGQIPKSVRKLLKQLAAGGKNPLMRKLIQSNIHNEFGVCGWILTILSYILIFLTLPISACMSIKVVQEYERAVIFRLGRLLPGGAKGPGIFFIVPCIDTYRKVDLRVLSFEVPPQEILSKDSVTVAVDAVVYFRISNATISVTNVEDASRSTKLLAQTTLRNILGTKTLAEMLSDREAISLQMQATLDEATEPWGVKVERVEVKDVRLPIQLQRAMAAEAEAAREARAKVIVAEGEQKASRALKEAADVIAESPQAIQLRYLQTLNSISAEKNSTIIFPFPVDLLSALLHQQQHSTQQQPSLSTQNQQQQQTQIQPINRSPVHKTNVFSTVVAPASQQYQMSPGTTYHSTIHSSDNTSSKANLL</sequence>
<feature type="region of interest" description="Disordered" evidence="4">
    <location>
        <begin position="906"/>
        <end position="930"/>
    </location>
</feature>
<dbReference type="InterPro" id="IPR043202">
    <property type="entry name" value="Band-7_stomatin-like"/>
</dbReference>
<feature type="compositionally biased region" description="Polar residues" evidence="4">
    <location>
        <begin position="311"/>
        <end position="334"/>
    </location>
</feature>
<feature type="compositionally biased region" description="Basic and acidic residues" evidence="4">
    <location>
        <begin position="454"/>
        <end position="489"/>
    </location>
</feature>
<dbReference type="GO" id="GO:0005886">
    <property type="term" value="C:plasma membrane"/>
    <property type="evidence" value="ECO:0007669"/>
    <property type="project" value="InterPro"/>
</dbReference>
<dbReference type="Proteomes" id="UP000887563">
    <property type="component" value="Unplaced"/>
</dbReference>
<dbReference type="Pfam" id="PF01145">
    <property type="entry name" value="Band_7"/>
    <property type="match status" value="1"/>
</dbReference>
<dbReference type="InterPro" id="IPR018080">
    <property type="entry name" value="Band_7/stomatin-like_CS"/>
</dbReference>
<feature type="transmembrane region" description="Helical" evidence="5">
    <location>
        <begin position="602"/>
        <end position="623"/>
    </location>
</feature>
<evidence type="ECO:0000259" key="6">
    <source>
        <dbReference type="SMART" id="SM00244"/>
    </source>
</evidence>
<evidence type="ECO:0000256" key="2">
    <source>
        <dbReference type="ARBA" id="ARBA00008164"/>
    </source>
</evidence>
<dbReference type="PANTHER" id="PTHR10264">
    <property type="entry name" value="BAND 7 PROTEIN-RELATED"/>
    <property type="match status" value="1"/>
</dbReference>
<dbReference type="CDD" id="cd03403">
    <property type="entry name" value="SPFH_stomatin"/>
    <property type="match status" value="1"/>
</dbReference>
<dbReference type="PRINTS" id="PR00721">
    <property type="entry name" value="STOMATIN"/>
</dbReference>
<comment type="subcellular location">
    <subcellularLocation>
        <location evidence="1">Membrane</location>
    </subcellularLocation>
</comment>
<feature type="compositionally biased region" description="Polar residues" evidence="4">
    <location>
        <begin position="438"/>
        <end position="450"/>
    </location>
</feature>
<protein>
    <submittedName>
        <fullName evidence="8">Band 7 domain-containing protein</fullName>
    </submittedName>
</protein>
<keyword evidence="3 5" id="KW-0472">Membrane</keyword>
<reference evidence="8" key="1">
    <citation type="submission" date="2022-11" db="UniProtKB">
        <authorList>
            <consortium name="WormBaseParasite"/>
        </authorList>
    </citation>
    <scope>IDENTIFICATION</scope>
</reference>
<dbReference type="PANTHER" id="PTHR10264:SF19">
    <property type="entry name" value="AT06885P-RELATED"/>
    <property type="match status" value="1"/>
</dbReference>
<feature type="compositionally biased region" description="Basic and acidic residues" evidence="4">
    <location>
        <begin position="515"/>
        <end position="526"/>
    </location>
</feature>
<dbReference type="SMART" id="SM00244">
    <property type="entry name" value="PHB"/>
    <property type="match status" value="1"/>
</dbReference>
<dbReference type="InterPro" id="IPR001107">
    <property type="entry name" value="Band_7"/>
</dbReference>
<proteinExistence type="inferred from homology"/>
<dbReference type="SUPFAM" id="SSF117892">
    <property type="entry name" value="Band 7/SPFH domain"/>
    <property type="match status" value="1"/>
</dbReference>
<dbReference type="Gene3D" id="6.10.250.2090">
    <property type="match status" value="1"/>
</dbReference>
<dbReference type="AlphaFoldDB" id="A0A914M3P1"/>
<dbReference type="InterPro" id="IPR036013">
    <property type="entry name" value="Band_7/SPFH_dom_sf"/>
</dbReference>
<feature type="transmembrane region" description="Helical" evidence="5">
    <location>
        <begin position="366"/>
        <end position="383"/>
    </location>
</feature>
<feature type="region of interest" description="Disordered" evidence="4">
    <location>
        <begin position="433"/>
        <end position="566"/>
    </location>
</feature>
<keyword evidence="5" id="KW-1133">Transmembrane helix</keyword>
<feature type="region of interest" description="Disordered" evidence="4">
    <location>
        <begin position="292"/>
        <end position="336"/>
    </location>
</feature>
<feature type="region of interest" description="Disordered" evidence="4">
    <location>
        <begin position="861"/>
        <end position="886"/>
    </location>
</feature>
<dbReference type="PROSITE" id="PS01270">
    <property type="entry name" value="BAND_7"/>
    <property type="match status" value="1"/>
</dbReference>
<evidence type="ECO:0000256" key="1">
    <source>
        <dbReference type="ARBA" id="ARBA00004370"/>
    </source>
</evidence>
<evidence type="ECO:0000256" key="5">
    <source>
        <dbReference type="SAM" id="Phobius"/>
    </source>
</evidence>
<name>A0A914M3P1_MELIC</name>
<keyword evidence="5" id="KW-0812">Transmembrane</keyword>
<comment type="similarity">
    <text evidence="2">Belongs to the band 7/mec-2 family.</text>
</comment>
<evidence type="ECO:0000256" key="3">
    <source>
        <dbReference type="ARBA" id="ARBA00023136"/>
    </source>
</evidence>
<feature type="compositionally biased region" description="Polar residues" evidence="4">
    <location>
        <begin position="248"/>
        <end position="259"/>
    </location>
</feature>
<evidence type="ECO:0000313" key="7">
    <source>
        <dbReference type="Proteomes" id="UP000887563"/>
    </source>
</evidence>
<keyword evidence="7" id="KW-1185">Reference proteome</keyword>
<organism evidence="7 8">
    <name type="scientific">Meloidogyne incognita</name>
    <name type="common">Southern root-knot nematode worm</name>
    <name type="synonym">Oxyuris incognita</name>
    <dbReference type="NCBI Taxonomy" id="6306"/>
    <lineage>
        <taxon>Eukaryota</taxon>
        <taxon>Metazoa</taxon>
        <taxon>Ecdysozoa</taxon>
        <taxon>Nematoda</taxon>
        <taxon>Chromadorea</taxon>
        <taxon>Rhabditida</taxon>
        <taxon>Tylenchina</taxon>
        <taxon>Tylenchomorpha</taxon>
        <taxon>Tylenchoidea</taxon>
        <taxon>Meloidogynidae</taxon>
        <taxon>Meloidogyninae</taxon>
        <taxon>Meloidogyne</taxon>
        <taxon>Meloidogyne incognita group</taxon>
    </lineage>
</organism>
<feature type="compositionally biased region" description="Basic and acidic residues" evidence="4">
    <location>
        <begin position="296"/>
        <end position="309"/>
    </location>
</feature>
<feature type="compositionally biased region" description="Acidic residues" evidence="4">
    <location>
        <begin position="527"/>
        <end position="536"/>
    </location>
</feature>
<dbReference type="WBParaSite" id="Minc3s01244g22037">
    <property type="protein sequence ID" value="Minc3s01244g22037"/>
    <property type="gene ID" value="Minc3s01244g22037"/>
</dbReference>
<evidence type="ECO:0000313" key="8">
    <source>
        <dbReference type="WBParaSite" id="Minc3s01244g22037"/>
    </source>
</evidence>
<feature type="compositionally biased region" description="Low complexity" evidence="4">
    <location>
        <begin position="861"/>
        <end position="884"/>
    </location>
</feature>
<dbReference type="Gene3D" id="3.30.479.30">
    <property type="entry name" value="Band 7 domain"/>
    <property type="match status" value="1"/>
</dbReference>
<dbReference type="FunFam" id="3.30.479.30:FF:000002">
    <property type="entry name" value="band 7 protein AGAP004871"/>
    <property type="match status" value="1"/>
</dbReference>
<dbReference type="InterPro" id="IPR001972">
    <property type="entry name" value="Stomatin_HflK_fam"/>
</dbReference>
<feature type="domain" description="Band 7" evidence="6">
    <location>
        <begin position="627"/>
        <end position="786"/>
    </location>
</feature>
<accession>A0A914M3P1</accession>
<evidence type="ECO:0000256" key="4">
    <source>
        <dbReference type="SAM" id="MobiDB-lite"/>
    </source>
</evidence>
<feature type="region of interest" description="Disordered" evidence="4">
    <location>
        <begin position="239"/>
        <end position="264"/>
    </location>
</feature>